<dbReference type="GO" id="GO:0002926">
    <property type="term" value="P:tRNA wobble base 5-methoxycarbonylmethyl-2-thiouridinylation"/>
    <property type="evidence" value="ECO:0007669"/>
    <property type="project" value="TreeGrafter"/>
</dbReference>
<evidence type="ECO:0000259" key="12">
    <source>
        <dbReference type="Pfam" id="PF23936"/>
    </source>
</evidence>
<name>A0A6J1WGM5_GALME</name>
<dbReference type="InterPro" id="IPR056165">
    <property type="entry name" value="Beta-prop_ELP1_2nd"/>
</dbReference>
<keyword evidence="4" id="KW-0819">tRNA processing</keyword>
<evidence type="ECO:0000256" key="6">
    <source>
        <dbReference type="PROSITE-ProRule" id="PRU00339"/>
    </source>
</evidence>
<comment type="function">
    <text evidence="5">Component of the elongator complex which is required for multiple tRNA modifications, including mcm5U (5-methoxycarbonylmethyl uridine), mcm5s2U (5-methoxycarbonylmethyl-2-thiouridine), and ncm5U (5-carbamoylmethyl uridine). The elongator complex catalyzes formation of carboxymethyluridine in the wobble base at position 34 in tRNAs.</text>
</comment>
<dbReference type="InterPro" id="IPR019734">
    <property type="entry name" value="TPR_rpt"/>
</dbReference>
<gene>
    <name evidence="14" type="primary">LOC113510674</name>
</gene>
<evidence type="ECO:0000256" key="2">
    <source>
        <dbReference type="ARBA" id="ARBA00006086"/>
    </source>
</evidence>
<dbReference type="InParanoid" id="A0A6J1WGM5"/>
<evidence type="ECO:0000256" key="5">
    <source>
        <dbReference type="PIRNR" id="PIRNR017233"/>
    </source>
</evidence>
<dbReference type="PANTHER" id="PTHR12747:SF0">
    <property type="entry name" value="ELONGATOR COMPLEX PROTEIN 1"/>
    <property type="match status" value="1"/>
</dbReference>
<evidence type="ECO:0000313" key="14">
    <source>
        <dbReference type="RefSeq" id="XP_026749972.2"/>
    </source>
</evidence>
<comment type="subcellular location">
    <subcellularLocation>
        <location evidence="5">Cytoplasm</location>
    </subcellularLocation>
    <subcellularLocation>
        <location evidence="5">Nucleus</location>
    </subcellularLocation>
</comment>
<dbReference type="GO" id="GO:0005829">
    <property type="term" value="C:cytosol"/>
    <property type="evidence" value="ECO:0007669"/>
    <property type="project" value="TreeGrafter"/>
</dbReference>
<dbReference type="RefSeq" id="XP_026749972.2">
    <property type="nucleotide sequence ID" value="XM_026894171.3"/>
</dbReference>
<dbReference type="PIRSF" id="PIRSF017233">
    <property type="entry name" value="IKAP"/>
    <property type="match status" value="1"/>
</dbReference>
<keyword evidence="6" id="KW-0802">TPR repeat</keyword>
<dbReference type="Proteomes" id="UP001652740">
    <property type="component" value="Unplaced"/>
</dbReference>
<dbReference type="Pfam" id="PF23797">
    <property type="entry name" value="Beta-prop_ELP1_2nd"/>
    <property type="match status" value="1"/>
</dbReference>
<dbReference type="GO" id="GO:0033588">
    <property type="term" value="C:elongator holoenzyme complex"/>
    <property type="evidence" value="ECO:0007669"/>
    <property type="project" value="InterPro"/>
</dbReference>
<dbReference type="InterPro" id="IPR056164">
    <property type="entry name" value="Beta-prop_ELP1_1st"/>
</dbReference>
<dbReference type="InterPro" id="IPR006849">
    <property type="entry name" value="Elp1"/>
</dbReference>
<evidence type="ECO:0000259" key="9">
    <source>
        <dbReference type="Pfam" id="PF23797"/>
    </source>
</evidence>
<dbReference type="InterPro" id="IPR011044">
    <property type="entry name" value="Quino_amine_DH_bsu"/>
</dbReference>
<comment type="similarity">
    <text evidence="2 5">Belongs to the ELP1/IKA1 family.</text>
</comment>
<dbReference type="GO" id="GO:0005634">
    <property type="term" value="C:nucleus"/>
    <property type="evidence" value="ECO:0007669"/>
    <property type="project" value="UniProtKB-SubCell"/>
</dbReference>
<keyword evidence="3 5" id="KW-0963">Cytoplasm</keyword>
<dbReference type="PROSITE" id="PS50005">
    <property type="entry name" value="TPR"/>
    <property type="match status" value="1"/>
</dbReference>
<dbReference type="GeneID" id="113510674"/>
<organism evidence="13 14">
    <name type="scientific">Galleria mellonella</name>
    <name type="common">Greater wax moth</name>
    <dbReference type="NCBI Taxonomy" id="7137"/>
    <lineage>
        <taxon>Eukaryota</taxon>
        <taxon>Metazoa</taxon>
        <taxon>Ecdysozoa</taxon>
        <taxon>Arthropoda</taxon>
        <taxon>Hexapoda</taxon>
        <taxon>Insecta</taxon>
        <taxon>Pterygota</taxon>
        <taxon>Neoptera</taxon>
        <taxon>Endopterygota</taxon>
        <taxon>Lepidoptera</taxon>
        <taxon>Glossata</taxon>
        <taxon>Ditrysia</taxon>
        <taxon>Pyraloidea</taxon>
        <taxon>Pyralidae</taxon>
        <taxon>Galleriinae</taxon>
        <taxon>Galleria</taxon>
    </lineage>
</organism>
<evidence type="ECO:0000256" key="7">
    <source>
        <dbReference type="SAM" id="MobiDB-lite"/>
    </source>
</evidence>
<comment type="pathway">
    <text evidence="1">tRNA modification; 5-methoxycarbonylmethyl-2-thiouridine-tRNA biosynthesis.</text>
</comment>
<feature type="region of interest" description="Disordered" evidence="7">
    <location>
        <begin position="1125"/>
        <end position="1155"/>
    </location>
</feature>
<dbReference type="UniPathway" id="UPA00988"/>
<dbReference type="Pfam" id="PF23936">
    <property type="entry name" value="HB_ELP1"/>
    <property type="match status" value="1"/>
</dbReference>
<proteinExistence type="inferred from homology"/>
<dbReference type="PANTHER" id="PTHR12747">
    <property type="entry name" value="ELONGATOR COMPLEX PROTEIN 1"/>
    <property type="match status" value="1"/>
</dbReference>
<dbReference type="Pfam" id="PF04762">
    <property type="entry name" value="Beta-prop_ELP1_1st"/>
    <property type="match status" value="1"/>
</dbReference>
<feature type="compositionally biased region" description="Basic residues" evidence="7">
    <location>
        <begin position="1140"/>
        <end position="1150"/>
    </location>
</feature>
<evidence type="ECO:0000259" key="10">
    <source>
        <dbReference type="Pfam" id="PF23878"/>
    </source>
</evidence>
<dbReference type="InterPro" id="IPR056169">
    <property type="entry name" value="HB_ELP1"/>
</dbReference>
<evidence type="ECO:0000256" key="4">
    <source>
        <dbReference type="ARBA" id="ARBA00022694"/>
    </source>
</evidence>
<dbReference type="InterPro" id="IPR056166">
    <property type="entry name" value="TPR_ELP1"/>
</dbReference>
<evidence type="ECO:0000259" key="11">
    <source>
        <dbReference type="Pfam" id="PF23925"/>
    </source>
</evidence>
<feature type="domain" description="ELP1 three-helical bundle" evidence="12">
    <location>
        <begin position="1066"/>
        <end position="1221"/>
    </location>
</feature>
<dbReference type="AlphaFoldDB" id="A0A6J1WGM5"/>
<dbReference type="Pfam" id="PF23878">
    <property type="entry name" value="TPR_ELP1"/>
    <property type="match status" value="1"/>
</dbReference>
<dbReference type="InterPro" id="IPR056167">
    <property type="entry name" value="A-sol_ELP1"/>
</dbReference>
<keyword evidence="13" id="KW-1185">Reference proteome</keyword>
<protein>
    <recommendedName>
        <fullName evidence="5">Elongator complex protein 1</fullName>
    </recommendedName>
</protein>
<dbReference type="FunCoup" id="A0A6J1WGM5">
    <property type="interactions" value="1574"/>
</dbReference>
<feature type="compositionally biased region" description="Low complexity" evidence="7">
    <location>
        <begin position="1130"/>
        <end position="1139"/>
    </location>
</feature>
<feature type="domain" description="ELP1 TPR" evidence="10">
    <location>
        <begin position="890"/>
        <end position="1049"/>
    </location>
</feature>
<feature type="repeat" description="TPR" evidence="6">
    <location>
        <begin position="958"/>
        <end position="991"/>
    </location>
</feature>
<dbReference type="KEGG" id="gmw:113510674"/>
<feature type="domain" description="ELP1 first N-terminal beta-propeller" evidence="8">
    <location>
        <begin position="41"/>
        <end position="344"/>
    </location>
</feature>
<feature type="domain" description="ELP1 alpha-solenoid" evidence="11">
    <location>
        <begin position="678"/>
        <end position="883"/>
    </location>
</feature>
<dbReference type="SUPFAM" id="SSF50978">
    <property type="entry name" value="WD40 repeat-like"/>
    <property type="match status" value="1"/>
</dbReference>
<dbReference type="InterPro" id="IPR036322">
    <property type="entry name" value="WD40_repeat_dom_sf"/>
</dbReference>
<keyword evidence="5" id="KW-0539">Nucleus</keyword>
<evidence type="ECO:0000313" key="13">
    <source>
        <dbReference type="Proteomes" id="UP001652740"/>
    </source>
</evidence>
<reference evidence="14" key="1">
    <citation type="submission" date="2025-08" db="UniProtKB">
        <authorList>
            <consortium name="RefSeq"/>
        </authorList>
    </citation>
    <scope>IDENTIFICATION</scope>
    <source>
        <tissue evidence="14">Whole larvae</tissue>
    </source>
</reference>
<dbReference type="GO" id="GO:0000049">
    <property type="term" value="F:tRNA binding"/>
    <property type="evidence" value="ECO:0007669"/>
    <property type="project" value="TreeGrafter"/>
</dbReference>
<evidence type="ECO:0000259" key="8">
    <source>
        <dbReference type="Pfam" id="PF04762"/>
    </source>
</evidence>
<accession>A0A6J1WGM5</accession>
<dbReference type="Pfam" id="PF23925">
    <property type="entry name" value="A-sol_ELP1"/>
    <property type="match status" value="1"/>
</dbReference>
<evidence type="ECO:0000256" key="1">
    <source>
        <dbReference type="ARBA" id="ARBA00005043"/>
    </source>
</evidence>
<feature type="domain" description="ELP1 N-terminal second beta-propeller" evidence="9">
    <location>
        <begin position="388"/>
        <end position="654"/>
    </location>
</feature>
<sequence>MRNLYLWDISIRNLHVESESLNRICYGHDEINSSGDLYVCSYNLQVQCYNENGEVKWNTNLGDSSSPNNSPVNLTYLTLPSSLCVGLENGELFTIRDSGQVCDLAGVFDVGLLAMEWSPDQELLVLVTKNLKTILMSCTFDPINEVDLLNQEFGEKQFITVGWGKKETQFHGSEGKQAARLKSEIRADVNASSDTTVKITWRGDGNLYAVGFTMDGIRRFKVFDREGNLQYTSEKQQGLETNLSWRPSGNVIATTQRLSDKYVVAFFEKNGLKHGDFIIPINTTSCIEELVWSSDSEILTLQCRNPDTNSQKLLLFTTGNYHWYLKQTIEFNPNQKICKIMWDNDFDVVNNKKLHVILDNGQHFTYSWIWNIDHSTGKTDDDDAIVTVIDGQNILITSFRQTVVPPPMAATKINCQSYINSVHFAPHILNNKYGKSNIFYIYTTDHKLVFYEQIQKFPLTFKEIKTLQLDTYDFSFQYYNWHWVKHDILVCVMVDNEQGYQLIEYNIDNDKIIKQNVTTLPGAVTRIQSHPTDSSSIFLQLNNGEILQYREGSIQIQDISFPVACQKFNVILIEEDLFFIGLTHKGNLLINGAVVLNNVSSFFVHTHFLLLTTLQHLLLCVEITKSGVSAIMEYQKNQSEHVYRRKIERGAKLVIAVPNDIRTIFQMPRGNLESIQPRPLALKIIGEYLNSFKYHEAFDLMRKQRINLNLIHDHNPEKFIQNIDIFLESVKNNSWLSLFISDLENADVTRTMYSSSYADKKSTVNYEIGNKVQKICDLIRIHLTHRPDADNKILPLLTAFVKKNTVQDLETALSLIKDLKVQESGGSKLPVASDEALKYLLYMVDVNHLFDVALGMYDFDLVLLVASKSQKDPKEYIPMLNELNEMDEDYRRFTINKHLKRFNKAIQSLVKCGPEKYDQLKTFVKYHSLYREALALLSPDKDIYKEISDDFGLYLKLKKEFIKAGIIYERASNYEKAVECYKDALEWELALKVAHCWPKEKLKNLCGDLINGLKEEKRHQEVLKIYEQYYDDNVEAINYAIDNGQYKTAIRLCTQYNMNHLKVERILPILLDEYNNLQNLIETNWSNFIKYKERLFIVRENKNIPSENYDTSYVNKDSDLYSDAGSTLASSSRGSSRSFRSSKNRRKHERKVASLKEGSQYEDVALVMALHNLVSTSFDLRTPVKEVNIALCCFKKDEEAFHLQTSLEKLLTVIKDNLKEIWTNELVIEATNASIAAQNTPEGCNLIPQGIASLEPHIRISPVITDVNWKLDLI</sequence>
<dbReference type="SUPFAM" id="SSF50969">
    <property type="entry name" value="YVTN repeat-like/Quinoprotein amine dehydrogenase"/>
    <property type="match status" value="1"/>
</dbReference>
<evidence type="ECO:0000256" key="3">
    <source>
        <dbReference type="ARBA" id="ARBA00022490"/>
    </source>
</evidence>